<dbReference type="GO" id="GO:0006368">
    <property type="term" value="P:transcription elongation by RNA polymerase II"/>
    <property type="evidence" value="ECO:0007669"/>
    <property type="project" value="InterPro"/>
</dbReference>
<dbReference type="PANTHER" id="PTHR15141">
    <property type="entry name" value="TRANSCRIPTION ELONGATION FACTOR B POLYPEPTIDE 3"/>
    <property type="match status" value="1"/>
</dbReference>
<feature type="compositionally biased region" description="Basic and acidic residues" evidence="1">
    <location>
        <begin position="341"/>
        <end position="361"/>
    </location>
</feature>
<name>A0AA39GRY1_SARSR</name>
<feature type="compositionally biased region" description="Polar residues" evidence="1">
    <location>
        <begin position="362"/>
        <end position="387"/>
    </location>
</feature>
<dbReference type="EMBL" id="JAPDFR010000001">
    <property type="protein sequence ID" value="KAK0392452.1"/>
    <property type="molecule type" value="Genomic_DNA"/>
</dbReference>
<proteinExistence type="predicted"/>
<dbReference type="Proteomes" id="UP001175261">
    <property type="component" value="Unassembled WGS sequence"/>
</dbReference>
<dbReference type="Pfam" id="PF06881">
    <property type="entry name" value="Elongin_A"/>
    <property type="match status" value="1"/>
</dbReference>
<dbReference type="GO" id="GO:0070449">
    <property type="term" value="C:elongin complex"/>
    <property type="evidence" value="ECO:0007669"/>
    <property type="project" value="InterPro"/>
</dbReference>
<dbReference type="AlphaFoldDB" id="A0AA39GRY1"/>
<feature type="compositionally biased region" description="Polar residues" evidence="1">
    <location>
        <begin position="293"/>
        <end position="303"/>
    </location>
</feature>
<keyword evidence="3" id="KW-1185">Reference proteome</keyword>
<gene>
    <name evidence="2" type="ORF">NLU13_1947</name>
</gene>
<comment type="caution">
    <text evidence="2">The sequence shown here is derived from an EMBL/GenBank/DDBJ whole genome shotgun (WGS) entry which is preliminary data.</text>
</comment>
<reference evidence="2" key="1">
    <citation type="submission" date="2022-10" db="EMBL/GenBank/DDBJ databases">
        <title>Determination and structural analysis of whole genome sequence of Sarocladium strictum F4-1.</title>
        <authorList>
            <person name="Hu L."/>
            <person name="Jiang Y."/>
        </authorList>
    </citation>
    <scope>NUCLEOTIDE SEQUENCE</scope>
    <source>
        <strain evidence="2">F4-1</strain>
    </source>
</reference>
<organism evidence="2 3">
    <name type="scientific">Sarocladium strictum</name>
    <name type="common">Black bundle disease fungus</name>
    <name type="synonym">Acremonium strictum</name>
    <dbReference type="NCBI Taxonomy" id="5046"/>
    <lineage>
        <taxon>Eukaryota</taxon>
        <taxon>Fungi</taxon>
        <taxon>Dikarya</taxon>
        <taxon>Ascomycota</taxon>
        <taxon>Pezizomycotina</taxon>
        <taxon>Sordariomycetes</taxon>
        <taxon>Hypocreomycetidae</taxon>
        <taxon>Hypocreales</taxon>
        <taxon>Sarocladiaceae</taxon>
        <taxon>Sarocladium</taxon>
    </lineage>
</organism>
<accession>A0AA39GRY1</accession>
<evidence type="ECO:0000313" key="2">
    <source>
        <dbReference type="EMBL" id="KAK0392452.1"/>
    </source>
</evidence>
<dbReference type="Gene3D" id="6.10.250.3180">
    <property type="match status" value="1"/>
</dbReference>
<feature type="region of interest" description="Disordered" evidence="1">
    <location>
        <begin position="242"/>
        <end position="412"/>
    </location>
</feature>
<sequence>MPVKSLLDLAMATIFKNIKELNNAGDLPYETLRPILLKVDSARQLRQLELNSPQIEGETGEVWLKLIEKDFPMEYRAHLFKPPDASKWYKVYDKYKKIHDRSLQESEAKLRQALEGLKEDREKNTSKIVNQKVLPRVVKKRNGPRDHTVSTMTFNRGSRTKTLTGAGVMRKVRRETKEIANIHGSLSKVIRTTARPAGASQIRQAPTAMVNDYQRATKPAYRPTPKAPAETPAIVRQHEARATYISDSGSDDEGGYEDDDVFDGRQATKGGFIRAKPSPAMAGHGNKSAPPSRLSSKPSSTLLSARRGTGLLSSGPSPNVIIKTASSKPKAPYDSASNSHTSERAPKNASSPDHESTRRESVSTTPSKIGTQTASSISNVPRSTNELSPAPKPLMRKRKPVDVFMRSNKRTR</sequence>
<feature type="compositionally biased region" description="Acidic residues" evidence="1">
    <location>
        <begin position="249"/>
        <end position="261"/>
    </location>
</feature>
<dbReference type="InterPro" id="IPR010684">
    <property type="entry name" value="RNA_pol_II_trans_fac_SIII_A"/>
</dbReference>
<dbReference type="InterPro" id="IPR051870">
    <property type="entry name" value="Elongin-A_domain"/>
</dbReference>
<dbReference type="PANTHER" id="PTHR15141:SF76">
    <property type="entry name" value="TRANSCRIPTION ELONGATION FACTOR B POLYPEPTIDE 3"/>
    <property type="match status" value="1"/>
</dbReference>
<evidence type="ECO:0008006" key="4">
    <source>
        <dbReference type="Google" id="ProtNLM"/>
    </source>
</evidence>
<evidence type="ECO:0000256" key="1">
    <source>
        <dbReference type="SAM" id="MobiDB-lite"/>
    </source>
</evidence>
<protein>
    <recommendedName>
        <fullName evidence="4">Elongin-A</fullName>
    </recommendedName>
</protein>
<evidence type="ECO:0000313" key="3">
    <source>
        <dbReference type="Proteomes" id="UP001175261"/>
    </source>
</evidence>